<gene>
    <name evidence="1" type="ORF">PHYEVI_LOCUS6610</name>
</gene>
<dbReference type="AlphaFoldDB" id="A0A9P0GXS6"/>
<dbReference type="EMBL" id="OU900096">
    <property type="protein sequence ID" value="CAH1181586.1"/>
    <property type="molecule type" value="Genomic_DNA"/>
</dbReference>
<sequence>MLIIAEIMLKGKIFSLAVQALDVTKMVLVITANTAVKLASEGRKEIIKQYGEYQKFKVHPNTTKALADKPKLAEAASQDGIKKKFN</sequence>
<evidence type="ECO:0000313" key="1">
    <source>
        <dbReference type="EMBL" id="CAH1181586.1"/>
    </source>
</evidence>
<protein>
    <submittedName>
        <fullName evidence="1">Uncharacterized protein</fullName>
    </submittedName>
</protein>
<reference evidence="1" key="1">
    <citation type="submission" date="2022-01" db="EMBL/GenBank/DDBJ databases">
        <authorList>
            <person name="King R."/>
        </authorList>
    </citation>
    <scope>NUCLEOTIDE SEQUENCE</scope>
</reference>
<proteinExistence type="predicted"/>
<dbReference type="OrthoDB" id="6769689at2759"/>
<evidence type="ECO:0000313" key="2">
    <source>
        <dbReference type="Proteomes" id="UP001153712"/>
    </source>
</evidence>
<dbReference type="Proteomes" id="UP001153712">
    <property type="component" value="Chromosome 3"/>
</dbReference>
<accession>A0A9P0GXS6</accession>
<organism evidence="1 2">
    <name type="scientific">Phyllotreta striolata</name>
    <name type="common">Striped flea beetle</name>
    <name type="synonym">Crioceris striolata</name>
    <dbReference type="NCBI Taxonomy" id="444603"/>
    <lineage>
        <taxon>Eukaryota</taxon>
        <taxon>Metazoa</taxon>
        <taxon>Ecdysozoa</taxon>
        <taxon>Arthropoda</taxon>
        <taxon>Hexapoda</taxon>
        <taxon>Insecta</taxon>
        <taxon>Pterygota</taxon>
        <taxon>Neoptera</taxon>
        <taxon>Endopterygota</taxon>
        <taxon>Coleoptera</taxon>
        <taxon>Polyphaga</taxon>
        <taxon>Cucujiformia</taxon>
        <taxon>Chrysomeloidea</taxon>
        <taxon>Chrysomelidae</taxon>
        <taxon>Galerucinae</taxon>
        <taxon>Alticini</taxon>
        <taxon>Phyllotreta</taxon>
    </lineage>
</organism>
<keyword evidence="2" id="KW-1185">Reference proteome</keyword>
<name>A0A9P0GXS6_PHYSR</name>